<feature type="transmembrane region" description="Helical" evidence="1">
    <location>
        <begin position="89"/>
        <end position="107"/>
    </location>
</feature>
<sequence>MLQRQIVGVILRIQVGKREVDVVGIVLLLAVHVAQSAEERGLVALLQRLRRSARAREPHVGHVLFTRLFSHGVFGIGLIAHRLIRPRRLFQLSVVGVYVLLISAFRLI</sequence>
<keyword evidence="1" id="KW-0472">Membrane</keyword>
<organism evidence="2">
    <name type="scientific">bioreactor metagenome</name>
    <dbReference type="NCBI Taxonomy" id="1076179"/>
    <lineage>
        <taxon>unclassified sequences</taxon>
        <taxon>metagenomes</taxon>
        <taxon>ecological metagenomes</taxon>
    </lineage>
</organism>
<dbReference type="EMBL" id="VSSQ01126487">
    <property type="protein sequence ID" value="MPN56299.1"/>
    <property type="molecule type" value="Genomic_DNA"/>
</dbReference>
<proteinExistence type="predicted"/>
<dbReference type="AlphaFoldDB" id="A0A645J0R0"/>
<comment type="caution">
    <text evidence="2">The sequence shown here is derived from an EMBL/GenBank/DDBJ whole genome shotgun (WGS) entry which is preliminary data.</text>
</comment>
<evidence type="ECO:0000256" key="1">
    <source>
        <dbReference type="SAM" id="Phobius"/>
    </source>
</evidence>
<keyword evidence="1" id="KW-0812">Transmembrane</keyword>
<keyword evidence="1" id="KW-1133">Transmembrane helix</keyword>
<accession>A0A645J0R0</accession>
<feature type="transmembrane region" description="Helical" evidence="1">
    <location>
        <begin position="60"/>
        <end position="80"/>
    </location>
</feature>
<evidence type="ECO:0000313" key="2">
    <source>
        <dbReference type="EMBL" id="MPN56299.1"/>
    </source>
</evidence>
<gene>
    <name evidence="2" type="ORF">SDC9_203985</name>
</gene>
<name>A0A645J0R0_9ZZZZ</name>
<reference evidence="2" key="1">
    <citation type="submission" date="2019-08" db="EMBL/GenBank/DDBJ databases">
        <authorList>
            <person name="Kucharzyk K."/>
            <person name="Murdoch R.W."/>
            <person name="Higgins S."/>
            <person name="Loffler F."/>
        </authorList>
    </citation>
    <scope>NUCLEOTIDE SEQUENCE</scope>
</reference>
<protein>
    <submittedName>
        <fullName evidence="2">Uncharacterized protein</fullName>
    </submittedName>
</protein>